<name>E8MXW9_ANATU</name>
<evidence type="ECO:0000313" key="3">
    <source>
        <dbReference type="Proteomes" id="UP000008922"/>
    </source>
</evidence>
<organism evidence="2 3">
    <name type="scientific">Anaerolinea thermophila (strain DSM 14523 / JCM 11388 / NBRC 100420 / UNI-1)</name>
    <dbReference type="NCBI Taxonomy" id="926569"/>
    <lineage>
        <taxon>Bacteria</taxon>
        <taxon>Bacillati</taxon>
        <taxon>Chloroflexota</taxon>
        <taxon>Anaerolineae</taxon>
        <taxon>Anaerolineales</taxon>
        <taxon>Anaerolineaceae</taxon>
        <taxon>Anaerolinea</taxon>
    </lineage>
</organism>
<gene>
    <name evidence="2" type="ordered locus">ANT_21740</name>
</gene>
<evidence type="ECO:0008006" key="4">
    <source>
        <dbReference type="Google" id="ProtNLM"/>
    </source>
</evidence>
<dbReference type="Pfam" id="PF13730">
    <property type="entry name" value="HTH_36"/>
    <property type="match status" value="1"/>
</dbReference>
<proteinExistence type="predicted"/>
<feature type="region of interest" description="Disordered" evidence="1">
    <location>
        <begin position="113"/>
        <end position="149"/>
    </location>
</feature>
<evidence type="ECO:0000256" key="1">
    <source>
        <dbReference type="SAM" id="MobiDB-lite"/>
    </source>
</evidence>
<feature type="compositionally biased region" description="Pro residues" evidence="1">
    <location>
        <begin position="200"/>
        <end position="210"/>
    </location>
</feature>
<dbReference type="Gene3D" id="1.10.10.10">
    <property type="entry name" value="Winged helix-like DNA-binding domain superfamily/Winged helix DNA-binding domain"/>
    <property type="match status" value="1"/>
</dbReference>
<sequence length="395" mass="44110">MRHSKKSVLGEVCMQQEMMGNQRLSVIPARAVSDPELSDGAFRTLAALGMFGDRNGWCYPSYATLAQIRGLSKSAIAKHITELVERGYLNIHHRFDEVSGAQRSSMLQIRFDYEPDEPGAGAKKTTKESPPRFRGGNPPYTPEVNGGYTSEVNGGYTPEVNPPYTLKGERLTSHINAPINAPVNGGGGVNDPVDVAETGTPPPPPPPPNPTDDLLNRAEKLYRMVRPSHLMIPRTRWYEDALQVLNQTLDKHNGDYERAAGELRRYAEEADRRNIAPTNLCWLTEWAAAGKVPPPRRGARGNGNGQKAVEERRDRVLQETRKRFGWGSDALVYSFDIERLEKLLELWPLLEARGATDEDTFRMLAWHVEVPVEEIKRRLEVGEGIDLDAEFGFGV</sequence>
<reference evidence="2 3" key="1">
    <citation type="submission" date="2010-12" db="EMBL/GenBank/DDBJ databases">
        <title>Whole genome sequence of Anaerolinea thermophila UNI-1.</title>
        <authorList>
            <person name="Narita-Yamada S."/>
            <person name="Kishi E."/>
            <person name="Watanabe Y."/>
            <person name="Takasaki K."/>
            <person name="Ankai A."/>
            <person name="Oguchi A."/>
            <person name="Fukui S."/>
            <person name="Takahashi M."/>
            <person name="Yashiro I."/>
            <person name="Hosoyama A."/>
            <person name="Sekiguchi Y."/>
            <person name="Hanada S."/>
            <person name="Fujita N."/>
        </authorList>
    </citation>
    <scope>NUCLEOTIDE SEQUENCE [LARGE SCALE GENOMIC DNA]</scope>
    <source>
        <strain evidence="3">DSM 14523 / JCM 11388 / NBRC 100420 / UNI-1</strain>
    </source>
</reference>
<keyword evidence="3" id="KW-1185">Reference proteome</keyword>
<dbReference type="HOGENOM" id="CLU_697643_0_0_0"/>
<accession>E8MXW9</accession>
<dbReference type="InParanoid" id="E8MXW9"/>
<dbReference type="STRING" id="926569.ANT_21740"/>
<dbReference type="OrthoDB" id="7864318at2"/>
<dbReference type="RefSeq" id="WP_013560570.1">
    <property type="nucleotide sequence ID" value="NC_014960.1"/>
</dbReference>
<protein>
    <recommendedName>
        <fullName evidence="4">Helix-turn-helix domain-containing protein</fullName>
    </recommendedName>
</protein>
<dbReference type="KEGG" id="atm:ANT_21740"/>
<dbReference type="InterPro" id="IPR036388">
    <property type="entry name" value="WH-like_DNA-bd_sf"/>
</dbReference>
<evidence type="ECO:0000313" key="2">
    <source>
        <dbReference type="EMBL" id="BAJ64200.1"/>
    </source>
</evidence>
<dbReference type="SUPFAM" id="SSF46785">
    <property type="entry name" value="Winged helix' DNA-binding domain"/>
    <property type="match status" value="1"/>
</dbReference>
<feature type="region of interest" description="Disordered" evidence="1">
    <location>
        <begin position="179"/>
        <end position="211"/>
    </location>
</feature>
<dbReference type="EMBL" id="AP012029">
    <property type="protein sequence ID" value="BAJ64200.1"/>
    <property type="molecule type" value="Genomic_DNA"/>
</dbReference>
<dbReference type="AlphaFoldDB" id="E8MXW9"/>
<dbReference type="InterPro" id="IPR036390">
    <property type="entry name" value="WH_DNA-bd_sf"/>
</dbReference>
<dbReference type="Proteomes" id="UP000008922">
    <property type="component" value="Chromosome"/>
</dbReference>
<feature type="region of interest" description="Disordered" evidence="1">
    <location>
        <begin position="292"/>
        <end position="311"/>
    </location>
</feature>